<evidence type="ECO:0000256" key="1">
    <source>
        <dbReference type="ARBA" id="ARBA00022723"/>
    </source>
</evidence>
<dbReference type="CDD" id="cd13874">
    <property type="entry name" value="CuRO_2_CopA"/>
    <property type="match status" value="1"/>
</dbReference>
<evidence type="ECO:0000256" key="3">
    <source>
        <dbReference type="ARBA" id="ARBA00023008"/>
    </source>
</evidence>
<evidence type="ECO:0000313" key="9">
    <source>
        <dbReference type="EMBL" id="MBS7458833.1"/>
    </source>
</evidence>
<dbReference type="SUPFAM" id="SSF49503">
    <property type="entry name" value="Cupredoxins"/>
    <property type="match status" value="3"/>
</dbReference>
<feature type="compositionally biased region" description="Low complexity" evidence="4">
    <location>
        <begin position="399"/>
        <end position="412"/>
    </location>
</feature>
<dbReference type="InterPro" id="IPR002355">
    <property type="entry name" value="Cu_oxidase_Cu_BS"/>
</dbReference>
<evidence type="ECO:0000313" key="10">
    <source>
        <dbReference type="Proteomes" id="UP000675747"/>
    </source>
</evidence>
<dbReference type="AlphaFoldDB" id="A0A8J7VUQ1"/>
<dbReference type="PROSITE" id="PS00080">
    <property type="entry name" value="MULTICOPPER_OXIDASE2"/>
    <property type="match status" value="1"/>
</dbReference>
<protein>
    <submittedName>
        <fullName evidence="8">Copper resistance system multicopper oxidase</fullName>
    </submittedName>
</protein>
<accession>A0A8J7VUQ1</accession>
<evidence type="ECO:0000259" key="6">
    <source>
        <dbReference type="Pfam" id="PF07731"/>
    </source>
</evidence>
<dbReference type="PROSITE" id="PS51318">
    <property type="entry name" value="TAT"/>
    <property type="match status" value="1"/>
</dbReference>
<dbReference type="InterPro" id="IPR045087">
    <property type="entry name" value="Cu-oxidase_fam"/>
</dbReference>
<name>A0A8J7VUQ1_9GAMM</name>
<feature type="region of interest" description="Disordered" evidence="4">
    <location>
        <begin position="380"/>
        <end position="442"/>
    </location>
</feature>
<dbReference type="GO" id="GO:0005507">
    <property type="term" value="F:copper ion binding"/>
    <property type="evidence" value="ECO:0007669"/>
    <property type="project" value="InterPro"/>
</dbReference>
<dbReference type="PANTHER" id="PTHR11709">
    <property type="entry name" value="MULTI-COPPER OXIDASE"/>
    <property type="match status" value="1"/>
</dbReference>
<reference evidence="9 10" key="1">
    <citation type="journal article" date="2021" name="Microbiol. Resour. Announc.">
        <title>Draft Genome Sequence of Coralloluteibacterium stylophorae LMG 29479T.</title>
        <authorList>
            <person name="Karlyshev A.V."/>
            <person name="Kudryashova E.B."/>
            <person name="Ariskina E.V."/>
            <person name="Conroy A.P."/>
            <person name="Abidueva E.Y."/>
        </authorList>
    </citation>
    <scope>NUCLEOTIDE SEQUENCE [LARGE SCALE GENOMIC DNA]</scope>
    <source>
        <strain evidence="9 10">LMG 29479</strain>
    </source>
</reference>
<dbReference type="InterPro" id="IPR034282">
    <property type="entry name" value="CuRO_2_CopA"/>
</dbReference>
<dbReference type="RefSeq" id="WP_211926158.1">
    <property type="nucleotide sequence ID" value="NZ_JAGQFT020000014.1"/>
</dbReference>
<keyword evidence="2" id="KW-0560">Oxidoreductase</keyword>
<dbReference type="InterPro" id="IPR006311">
    <property type="entry name" value="TAT_signal"/>
</dbReference>
<feature type="domain" description="Plastocyanin-like" evidence="5">
    <location>
        <begin position="184"/>
        <end position="358"/>
    </location>
</feature>
<dbReference type="PANTHER" id="PTHR11709:SF394">
    <property type="entry name" value="FI03373P-RELATED"/>
    <property type="match status" value="1"/>
</dbReference>
<keyword evidence="3" id="KW-0186">Copper</keyword>
<dbReference type="Proteomes" id="UP000675747">
    <property type="component" value="Unassembled WGS sequence"/>
</dbReference>
<evidence type="ECO:0000256" key="4">
    <source>
        <dbReference type="SAM" id="MobiDB-lite"/>
    </source>
</evidence>
<reference evidence="8" key="2">
    <citation type="submission" date="2021-04" db="EMBL/GenBank/DDBJ databases">
        <authorList>
            <person name="Karlyshev A.V."/>
        </authorList>
    </citation>
    <scope>NUCLEOTIDE SEQUENCE</scope>
    <source>
        <strain evidence="8">LMG 29479</strain>
    </source>
</reference>
<dbReference type="EMBL" id="JAGQFT020000014">
    <property type="protein sequence ID" value="MBS7458833.1"/>
    <property type="molecule type" value="Genomic_DNA"/>
</dbReference>
<evidence type="ECO:0000259" key="7">
    <source>
        <dbReference type="Pfam" id="PF07732"/>
    </source>
</evidence>
<sequence length="598" mass="65516">MSFRTPPAAPQPARRRFVQGLALGGAACALGLQPRHAHAHAASAAPMLAGTEFDLVIGETPMNFTGRTRAAVTVNGSLPAPTLRWREGTTVSLRVANALPPGSIHGHQTSLHWHGILLPANMDGVPGLSFDGIGRGEAYQYRFDVRQAGTYWYHSHSGFQEQAGVYGAIIVDPAGPEPVAYDRDHVVLLSDWTDLDPVDLFERLKKMPDHDNLYKRTVADFLRDAGSDGLAATLRDRRMWGEMRMTPTDLSDVNGLTYTYLMNGTTSLGNWTGLFRRGEKVRLRFINGSSMTHFDVRIPGLAMRVVAADGQPVHPVTVDEFRIAAAETFDVIVEPGGQDAFTIFAQDLGRTGYVSGTLATRHGLRAPVPAVDPRPILSMADMGHGGMHDGHAGHGGHGAATPADAGASPAHAAHGDHGGHRDATAAAHPESERGNPLVDMQTMTPMPRLEDPGIGLRDNGRRVLSYADLRSTFPDPDGREPGRTLELHLTGHMERFVWSFDGIKFSGAEPLRLNYGERMRIVLVNDTMMTHPIHLHGMWSDLEDADGRFMVRKHTVDMPPGTRRSYRVRADALGRWAYHCHLLFHMEAGMMREVRVEE</sequence>
<keyword evidence="1" id="KW-0479">Metal-binding</keyword>
<dbReference type="InterPro" id="IPR001117">
    <property type="entry name" value="Cu-oxidase_2nd"/>
</dbReference>
<dbReference type="GO" id="GO:0016491">
    <property type="term" value="F:oxidoreductase activity"/>
    <property type="evidence" value="ECO:0007669"/>
    <property type="project" value="UniProtKB-KW"/>
</dbReference>
<dbReference type="InterPro" id="IPR011707">
    <property type="entry name" value="Cu-oxidase-like_N"/>
</dbReference>
<dbReference type="PROSITE" id="PS00079">
    <property type="entry name" value="MULTICOPPER_OXIDASE1"/>
    <property type="match status" value="1"/>
</dbReference>
<organism evidence="8">
    <name type="scientific">Coralloluteibacterium stylophorae</name>
    <dbReference type="NCBI Taxonomy" id="1776034"/>
    <lineage>
        <taxon>Bacteria</taxon>
        <taxon>Pseudomonadati</taxon>
        <taxon>Pseudomonadota</taxon>
        <taxon>Gammaproteobacteria</taxon>
        <taxon>Lysobacterales</taxon>
        <taxon>Lysobacteraceae</taxon>
        <taxon>Coralloluteibacterium</taxon>
    </lineage>
</organism>
<dbReference type="InterPro" id="IPR033138">
    <property type="entry name" value="Cu_oxidase_CS"/>
</dbReference>
<evidence type="ECO:0000256" key="2">
    <source>
        <dbReference type="ARBA" id="ARBA00023002"/>
    </source>
</evidence>
<dbReference type="InterPro" id="IPR034279">
    <property type="entry name" value="CuRO_3_CopA"/>
</dbReference>
<dbReference type="Pfam" id="PF07732">
    <property type="entry name" value="Cu-oxidase_3"/>
    <property type="match status" value="1"/>
</dbReference>
<evidence type="ECO:0000313" key="8">
    <source>
        <dbReference type="EMBL" id="MBR0562214.1"/>
    </source>
</evidence>
<feature type="compositionally biased region" description="Basic and acidic residues" evidence="4">
    <location>
        <begin position="413"/>
        <end position="433"/>
    </location>
</feature>
<dbReference type="NCBIfam" id="TIGR01480">
    <property type="entry name" value="copper_res_A"/>
    <property type="match status" value="1"/>
</dbReference>
<keyword evidence="10" id="KW-1185">Reference proteome</keyword>
<dbReference type="GO" id="GO:0042597">
    <property type="term" value="C:periplasmic space"/>
    <property type="evidence" value="ECO:0007669"/>
    <property type="project" value="InterPro"/>
</dbReference>
<gene>
    <name evidence="9" type="ORF">KB893_016950</name>
    <name evidence="8" type="ORF">KB893_06745</name>
</gene>
<evidence type="ECO:0000259" key="5">
    <source>
        <dbReference type="Pfam" id="PF00394"/>
    </source>
</evidence>
<dbReference type="CDD" id="cd13896">
    <property type="entry name" value="CuRO_3_CopA"/>
    <property type="match status" value="1"/>
</dbReference>
<proteinExistence type="predicted"/>
<dbReference type="PROSITE" id="PS51257">
    <property type="entry name" value="PROKAR_LIPOPROTEIN"/>
    <property type="match status" value="1"/>
</dbReference>
<dbReference type="InterPro" id="IPR008972">
    <property type="entry name" value="Cupredoxin"/>
</dbReference>
<dbReference type="Gene3D" id="2.60.40.420">
    <property type="entry name" value="Cupredoxins - blue copper proteins"/>
    <property type="match status" value="3"/>
</dbReference>
<feature type="domain" description="Plastocyanin-like" evidence="7">
    <location>
        <begin position="59"/>
        <end position="173"/>
    </location>
</feature>
<comment type="caution">
    <text evidence="8">The sequence shown here is derived from an EMBL/GenBank/DDBJ whole genome shotgun (WGS) entry which is preliminary data.</text>
</comment>
<feature type="domain" description="Plastocyanin-like" evidence="6">
    <location>
        <begin position="484"/>
        <end position="597"/>
    </location>
</feature>
<dbReference type="Pfam" id="PF00394">
    <property type="entry name" value="Cu-oxidase"/>
    <property type="match status" value="1"/>
</dbReference>
<dbReference type="EMBL" id="JAGQFT010000039">
    <property type="protein sequence ID" value="MBR0562214.1"/>
    <property type="molecule type" value="Genomic_DNA"/>
</dbReference>
<dbReference type="InterPro" id="IPR011706">
    <property type="entry name" value="Cu-oxidase_C"/>
</dbReference>
<dbReference type="InterPro" id="IPR006376">
    <property type="entry name" value="Cu-R_CopA"/>
</dbReference>
<dbReference type="Pfam" id="PF07731">
    <property type="entry name" value="Cu-oxidase_2"/>
    <property type="match status" value="1"/>
</dbReference>